<accession>A0A409WML7</accession>
<dbReference type="InterPro" id="IPR036317">
    <property type="entry name" value="Cullin_homology_sf"/>
</dbReference>
<evidence type="ECO:0000256" key="3">
    <source>
        <dbReference type="ARBA" id="ARBA00022776"/>
    </source>
</evidence>
<evidence type="ECO:0000256" key="6">
    <source>
        <dbReference type="PROSITE-ProRule" id="PRU00330"/>
    </source>
</evidence>
<keyword evidence="5" id="KW-0131">Cell cycle</keyword>
<evidence type="ECO:0000313" key="9">
    <source>
        <dbReference type="EMBL" id="PPQ79767.1"/>
    </source>
</evidence>
<feature type="region of interest" description="Disordered" evidence="7">
    <location>
        <begin position="391"/>
        <end position="428"/>
    </location>
</feature>
<dbReference type="Gene3D" id="1.20.1310.10">
    <property type="entry name" value="Cullin Repeats"/>
    <property type="match status" value="1"/>
</dbReference>
<keyword evidence="3" id="KW-0498">Mitosis</keyword>
<reference evidence="9 10" key="1">
    <citation type="journal article" date="2018" name="Evol. Lett.">
        <title>Horizontal gene cluster transfer increased hallucinogenic mushroom diversity.</title>
        <authorList>
            <person name="Reynolds H.T."/>
            <person name="Vijayakumar V."/>
            <person name="Gluck-Thaler E."/>
            <person name="Korotkin H.B."/>
            <person name="Matheny P.B."/>
            <person name="Slot J.C."/>
        </authorList>
    </citation>
    <scope>NUCLEOTIDE SEQUENCE [LARGE SCALE GENOMIC DNA]</scope>
    <source>
        <strain evidence="9 10">2631</strain>
    </source>
</reference>
<keyword evidence="4" id="KW-0833">Ubl conjugation pathway</keyword>
<dbReference type="AlphaFoldDB" id="A0A409WML7"/>
<proteinExistence type="inferred from homology"/>
<dbReference type="PROSITE" id="PS50069">
    <property type="entry name" value="CULLIN_2"/>
    <property type="match status" value="1"/>
</dbReference>
<dbReference type="GO" id="GO:0007091">
    <property type="term" value="P:metaphase/anaphase transition of mitotic cell cycle"/>
    <property type="evidence" value="ECO:0007669"/>
    <property type="project" value="TreeGrafter"/>
</dbReference>
<dbReference type="InterPro" id="IPR036388">
    <property type="entry name" value="WH-like_DNA-bd_sf"/>
</dbReference>
<dbReference type="EMBL" id="NHYD01003364">
    <property type="protein sequence ID" value="PPQ79767.1"/>
    <property type="molecule type" value="Genomic_DNA"/>
</dbReference>
<organism evidence="9 10">
    <name type="scientific">Psilocybe cyanescens</name>
    <dbReference type="NCBI Taxonomy" id="93625"/>
    <lineage>
        <taxon>Eukaryota</taxon>
        <taxon>Fungi</taxon>
        <taxon>Dikarya</taxon>
        <taxon>Basidiomycota</taxon>
        <taxon>Agaricomycotina</taxon>
        <taxon>Agaricomycetes</taxon>
        <taxon>Agaricomycetidae</taxon>
        <taxon>Agaricales</taxon>
        <taxon>Agaricineae</taxon>
        <taxon>Strophariaceae</taxon>
        <taxon>Psilocybe</taxon>
    </lineage>
</organism>
<keyword evidence="10" id="KW-1185">Reference proteome</keyword>
<dbReference type="InterPro" id="IPR057975">
    <property type="entry name" value="TPR_ANAPC2"/>
</dbReference>
<dbReference type="Gene3D" id="1.10.10.10">
    <property type="entry name" value="Winged helix-like DNA-binding domain superfamily/Winged helix DNA-binding domain"/>
    <property type="match status" value="1"/>
</dbReference>
<evidence type="ECO:0000256" key="1">
    <source>
        <dbReference type="ARBA" id="ARBA00016068"/>
    </source>
</evidence>
<dbReference type="GO" id="GO:0031625">
    <property type="term" value="F:ubiquitin protein ligase binding"/>
    <property type="evidence" value="ECO:0007669"/>
    <property type="project" value="InterPro"/>
</dbReference>
<dbReference type="OrthoDB" id="5581181at2759"/>
<dbReference type="SMART" id="SM01013">
    <property type="entry name" value="APC2"/>
    <property type="match status" value="1"/>
</dbReference>
<evidence type="ECO:0000313" key="10">
    <source>
        <dbReference type="Proteomes" id="UP000283269"/>
    </source>
</evidence>
<dbReference type="GO" id="GO:0051301">
    <property type="term" value="P:cell division"/>
    <property type="evidence" value="ECO:0007669"/>
    <property type="project" value="UniProtKB-KW"/>
</dbReference>
<evidence type="ECO:0000259" key="8">
    <source>
        <dbReference type="PROSITE" id="PS50069"/>
    </source>
</evidence>
<evidence type="ECO:0000256" key="2">
    <source>
        <dbReference type="ARBA" id="ARBA00022618"/>
    </source>
</evidence>
<feature type="domain" description="Cullin family profile" evidence="8">
    <location>
        <begin position="403"/>
        <end position="614"/>
    </location>
</feature>
<dbReference type="Pfam" id="PF25773">
    <property type="entry name" value="TPR_ANAPC2"/>
    <property type="match status" value="1"/>
</dbReference>
<dbReference type="PANTHER" id="PTHR45957:SF1">
    <property type="entry name" value="ANAPHASE-PROMOTING COMPLEX SUBUNIT 2"/>
    <property type="match status" value="1"/>
</dbReference>
<sequence>MATDALRSQVATKWQESFHRLNSDAPGISGLMNFSEAWAISTQYLYPWDINNAFVGANGRPFGKDLDAARPAFNLVNHSRRLPALLEIFLDDMRQNFYLIENEINQYMERYEASQETAELELLIAKLMEWYKSWAPPQELGSTVFSSYTLNFQTRLFSALPPSFAHGFKTLCARLLSPPADDLEETWDPNIYAELWKDFEVLGLIDRYESIIASVGYEFIEDHVLSRCTGEWGKPMLEELRVWMSEKVVPWMLHVYARGASNAEEARSMLQGVGSRFDFHINKTLCDLRTREIFDIIIDFPDSMGALQDLRDCLQRVDQRSNLVKSLRKSNQKRLLHPGADTKLILQQYVATIKCLRIVDPPGVLLFKVADPIRRYLSIVANLVGDDDGGDSLVDENEPIQPLQQPELEDYTDPSWEPEPVDAGPEFRTNKPSDIISTLVSIYDSKDLFVKELQVLLAQRLLLITKENSDRVERERKNVEILKIRFGEAALQVCEVMLKDMTDSKRIDGHVQSQKDSVVHPTIISRHFWPSLEASDLAMPGQFKTLQDEYAHEFSVFKPDKKLKWLPHLGTVQLELELEDRTVEVDVPPLEAAFIELFADQTVWILDDLISSVGSVDRSSAIKALSTWVDHGVLKEDPENTFRLLERAEEPSESTVRERDLAALPASEMDAPPLSVTQQQQADQMRVYWKFIEGMLTNLEKLPLDRIQSMLRFAPGYNQSIEQLSGFMEAAKREGLVVVRDGIWRLNK</sequence>
<dbReference type="GO" id="GO:0070979">
    <property type="term" value="P:protein K11-linked ubiquitination"/>
    <property type="evidence" value="ECO:0007669"/>
    <property type="project" value="TreeGrafter"/>
</dbReference>
<dbReference type="SUPFAM" id="SSF46785">
    <property type="entry name" value="Winged helix' DNA-binding domain"/>
    <property type="match status" value="1"/>
</dbReference>
<dbReference type="InterPro" id="IPR014786">
    <property type="entry name" value="ANAPC2_C"/>
</dbReference>
<protein>
    <recommendedName>
        <fullName evidence="1">Anaphase-promoting complex subunit 2</fullName>
    </recommendedName>
</protein>
<evidence type="ECO:0000256" key="5">
    <source>
        <dbReference type="ARBA" id="ARBA00023306"/>
    </source>
</evidence>
<dbReference type="FunCoup" id="A0A409WML7">
    <property type="interactions" value="423"/>
</dbReference>
<dbReference type="InParanoid" id="A0A409WML7"/>
<dbReference type="SUPFAM" id="SSF75632">
    <property type="entry name" value="Cullin homology domain"/>
    <property type="match status" value="1"/>
</dbReference>
<dbReference type="GO" id="GO:0005680">
    <property type="term" value="C:anaphase-promoting complex"/>
    <property type="evidence" value="ECO:0007669"/>
    <property type="project" value="TreeGrafter"/>
</dbReference>
<dbReference type="InterPro" id="IPR044554">
    <property type="entry name" value="ANAPC2"/>
</dbReference>
<keyword evidence="2" id="KW-0132">Cell division</keyword>
<dbReference type="PANTHER" id="PTHR45957">
    <property type="entry name" value="ANAPHASE-PROMOTING COMPLEX SUBUNIT 2"/>
    <property type="match status" value="1"/>
</dbReference>
<evidence type="ECO:0000256" key="4">
    <source>
        <dbReference type="ARBA" id="ARBA00022786"/>
    </source>
</evidence>
<dbReference type="Proteomes" id="UP000283269">
    <property type="component" value="Unassembled WGS sequence"/>
</dbReference>
<comment type="similarity">
    <text evidence="6">Belongs to the cullin family.</text>
</comment>
<dbReference type="InterPro" id="IPR016158">
    <property type="entry name" value="Cullin_homology"/>
</dbReference>
<name>A0A409WML7_PSICY</name>
<dbReference type="GO" id="GO:0006511">
    <property type="term" value="P:ubiquitin-dependent protein catabolic process"/>
    <property type="evidence" value="ECO:0007669"/>
    <property type="project" value="InterPro"/>
</dbReference>
<gene>
    <name evidence="9" type="ORF">CVT25_003320</name>
</gene>
<evidence type="ECO:0000256" key="7">
    <source>
        <dbReference type="SAM" id="MobiDB-lite"/>
    </source>
</evidence>
<dbReference type="Gene3D" id="3.30.230.130">
    <property type="entry name" value="Cullin, Chain C, Domain 2"/>
    <property type="match status" value="1"/>
</dbReference>
<dbReference type="InterPro" id="IPR036390">
    <property type="entry name" value="WH_DNA-bd_sf"/>
</dbReference>
<comment type="caution">
    <text evidence="9">The sequence shown here is derived from an EMBL/GenBank/DDBJ whole genome shotgun (WGS) entry which is preliminary data.</text>
</comment>
<dbReference type="Pfam" id="PF08672">
    <property type="entry name" value="ANAPC2"/>
    <property type="match status" value="1"/>
</dbReference>
<dbReference type="STRING" id="93625.A0A409WML7"/>
<dbReference type="SMART" id="SM00182">
    <property type="entry name" value="CULLIN"/>
    <property type="match status" value="1"/>
</dbReference>